<organism evidence="2">
    <name type="scientific">Oppiella nova</name>
    <dbReference type="NCBI Taxonomy" id="334625"/>
    <lineage>
        <taxon>Eukaryota</taxon>
        <taxon>Metazoa</taxon>
        <taxon>Ecdysozoa</taxon>
        <taxon>Arthropoda</taxon>
        <taxon>Chelicerata</taxon>
        <taxon>Arachnida</taxon>
        <taxon>Acari</taxon>
        <taxon>Acariformes</taxon>
        <taxon>Sarcoptiformes</taxon>
        <taxon>Oribatida</taxon>
        <taxon>Brachypylina</taxon>
        <taxon>Oppioidea</taxon>
        <taxon>Oppiidae</taxon>
        <taxon>Oppiella</taxon>
    </lineage>
</organism>
<feature type="signal peptide" evidence="1">
    <location>
        <begin position="1"/>
        <end position="21"/>
    </location>
</feature>
<reference evidence="2" key="1">
    <citation type="submission" date="2020-11" db="EMBL/GenBank/DDBJ databases">
        <authorList>
            <person name="Tran Van P."/>
        </authorList>
    </citation>
    <scope>NUCLEOTIDE SEQUENCE</scope>
</reference>
<sequence>MGTHNLLLLSLALLVVGCAYGQQPPGARQQRTNSPIMQIKKSVDKKLCSDTDYTPDIVAKIEDCDKFDPHYKIDMMYKECQDLVPKGELSWNDRRKYNCKMMYKECQDLVPKGELSWNDRRKYNCKMRECYDRKFQSPDYNKTWDEIRKLSDVEIEKRQMQKFECLEKAL</sequence>
<gene>
    <name evidence="2" type="ORF">ONB1V03_LOCUS6578</name>
</gene>
<dbReference type="AlphaFoldDB" id="A0A7R9QKE1"/>
<dbReference type="EMBL" id="CAJPVJ010002994">
    <property type="protein sequence ID" value="CAG2167066.1"/>
    <property type="molecule type" value="Genomic_DNA"/>
</dbReference>
<protein>
    <submittedName>
        <fullName evidence="2">Uncharacterized protein</fullName>
    </submittedName>
</protein>
<keyword evidence="3" id="KW-1185">Reference proteome</keyword>
<keyword evidence="1" id="KW-0732">Signal</keyword>
<name>A0A7R9QKE1_9ACAR</name>
<evidence type="ECO:0000256" key="1">
    <source>
        <dbReference type="SAM" id="SignalP"/>
    </source>
</evidence>
<dbReference type="OrthoDB" id="6500422at2759"/>
<proteinExistence type="predicted"/>
<accession>A0A7R9QKE1</accession>
<dbReference type="EMBL" id="OC917819">
    <property type="protein sequence ID" value="CAD7648075.1"/>
    <property type="molecule type" value="Genomic_DNA"/>
</dbReference>
<evidence type="ECO:0000313" key="3">
    <source>
        <dbReference type="Proteomes" id="UP000728032"/>
    </source>
</evidence>
<feature type="chain" id="PRO_5036403806" evidence="1">
    <location>
        <begin position="22"/>
        <end position="170"/>
    </location>
</feature>
<evidence type="ECO:0000313" key="2">
    <source>
        <dbReference type="EMBL" id="CAD7648075.1"/>
    </source>
</evidence>
<dbReference type="Proteomes" id="UP000728032">
    <property type="component" value="Unassembled WGS sequence"/>
</dbReference>